<dbReference type="OrthoDB" id="1031347at2"/>
<evidence type="ECO:0000313" key="2">
    <source>
        <dbReference type="EMBL" id="SFQ47393.1"/>
    </source>
</evidence>
<dbReference type="RefSeq" id="WP_092018838.1">
    <property type="nucleotide sequence ID" value="NZ_FOXH01000013.1"/>
</dbReference>
<dbReference type="EMBL" id="FOXH01000013">
    <property type="protein sequence ID" value="SFQ26978.1"/>
    <property type="molecule type" value="Genomic_DNA"/>
</dbReference>
<evidence type="ECO:0000313" key="3">
    <source>
        <dbReference type="Proteomes" id="UP000199306"/>
    </source>
</evidence>
<gene>
    <name evidence="1" type="ORF">SAMN04515674_113136</name>
    <name evidence="2" type="ORF">SAMN04515674_12150</name>
</gene>
<sequence length="979" mass="107831">MIIYRNGSSVYNFEIDEQTLFTQTLMGEEKVVANFISSTSINLKIGDYVLLNSKKYSIVGETFKQQISATTYKYELEFLGEVYQLYNSIIKHLGRTKFSYFGTPSELLGLLVSSMGSGWYVGAAPNLEPQLFEFKDVSCRVVLSDIASKFQLEYYVDNQNIYLVEKVGSAKGVSLGYGRNQGAYDITRQSTSSSYATVWYAFGGSTNLTAGYRDGQDRLTLNNPIEYNVSEFGRKEGVLEFDYIYPRRTATITSVTSPTSIIDNTLDFDLNEQNITDAHAKIIFKSGELNGQEFFITKYNASTKEITFQVNKDDTGYETPNSTFAVAVGDRYTLAGITMPSSYISAAETELYNAANKYASQNSRPQFAILVNVDEKYIREAGFAYQIYAGDVININAPNLNYTGGIRIQSISYPLVNANKITLSLSNTVNYSVSEMLVKEQKEQKNVIVNLGKGYNALKAKLGWKTTQELLNLTFDPDGYFNTGNIRPLSIETSMLVVGVKSQQFILQIIIEPNYNGDANVVKVNSGILVHYLIEETIRTWQVSGQTVTIPDNNARYIYARCNKVDYNDAQIIFSTQQIKTNDSTLYYHFLVGVLHSVMEGVRWISLTYGATSINGRFIKTGRIQSFDGSTYFDLDLAEIGGKITFTNNDGQKELVSDLATKSTRHFTTTPITPYKIGDLWTDGSFLYRCKTARSSGSFSSSDWEDATKYDNTKTVIDGGLVTSGTLQVAGDNSNIKAGVTGAGSSDSDVRFWAGETFLNRASAPFKVLQNGAMYAVGAVIQGFINATSGNFGVLSIFNNSIVNNFVSEAMIILRNDPAGQFAGFGTNVKPATSSDKASIVIEQKGSNFGWNIAAELRAANSSSRNVALWCPEGEAILSNAVINGRRTYETTLNNQNLNLDVSDWDMVCINPQGSGDSGVTFTGLANPGKEVAVINLNMGKAMFIYNSIRGYSSVTIPDGGAVTCKFTGTYWYVCGQNF</sequence>
<dbReference type="EMBL" id="FOXH01000021">
    <property type="protein sequence ID" value="SFQ47393.1"/>
    <property type="molecule type" value="Genomic_DNA"/>
</dbReference>
<name>A0A1I5YT19_9BACT</name>
<dbReference type="STRING" id="1079859.SAMN04515674_113136"/>
<reference evidence="2 3" key="1">
    <citation type="submission" date="2016-10" db="EMBL/GenBank/DDBJ databases">
        <authorList>
            <person name="de Groot N.N."/>
        </authorList>
    </citation>
    <scope>NUCLEOTIDE SEQUENCE [LARGE SCALE GENOMIC DNA]</scope>
    <source>
        <strain evidence="2">E92</strain>
        <strain evidence="3">E92,LMG 26720,CCM 7988</strain>
    </source>
</reference>
<dbReference type="AlphaFoldDB" id="A0A1I5YT19"/>
<proteinExistence type="predicted"/>
<protein>
    <submittedName>
        <fullName evidence="2">Uncharacterized protein</fullName>
    </submittedName>
</protein>
<organism evidence="2 3">
    <name type="scientific">Pseudarcicella hirudinis</name>
    <dbReference type="NCBI Taxonomy" id="1079859"/>
    <lineage>
        <taxon>Bacteria</taxon>
        <taxon>Pseudomonadati</taxon>
        <taxon>Bacteroidota</taxon>
        <taxon>Cytophagia</taxon>
        <taxon>Cytophagales</taxon>
        <taxon>Flectobacillaceae</taxon>
        <taxon>Pseudarcicella</taxon>
    </lineage>
</organism>
<dbReference type="Proteomes" id="UP000199306">
    <property type="component" value="Unassembled WGS sequence"/>
</dbReference>
<accession>A0A1I5YT19</accession>
<keyword evidence="3" id="KW-1185">Reference proteome</keyword>
<evidence type="ECO:0000313" key="1">
    <source>
        <dbReference type="EMBL" id="SFQ26978.1"/>
    </source>
</evidence>